<dbReference type="Proteomes" id="UP000663856">
    <property type="component" value="Unassembled WGS sequence"/>
</dbReference>
<dbReference type="SMART" id="SM00389">
    <property type="entry name" value="HOX"/>
    <property type="match status" value="1"/>
</dbReference>
<dbReference type="InterPro" id="IPR019549">
    <property type="entry name" value="Homeobox-engrailed_C-terminal"/>
</dbReference>
<feature type="compositionally biased region" description="Low complexity" evidence="9">
    <location>
        <begin position="11"/>
        <end position="35"/>
    </location>
</feature>
<feature type="region of interest" description="Disordered" evidence="9">
    <location>
        <begin position="61"/>
        <end position="100"/>
    </location>
</feature>
<dbReference type="Proteomes" id="UP000663887">
    <property type="component" value="Unassembled WGS sequence"/>
</dbReference>
<name>A0A815J5B7_9BILA</name>
<sequence length="224" mass="24844">MGANDHQLFLSSPDSTYSRSSSISSSPSSSSSPPSGKLLNEKQTSKMKSFLISDILKPSFGNHNQHNNIEKSNIPLSSSSPTTTNDSSSSSSSNNNHSQNISEGMFPAWVYCTRYSDRPSAGPRARKHKPCDTLDSKRPRTAFTSAQLARLKDEFDRSKYLTGERRQVLADELGLNESQIKIWYQNKRAKIKKTSGVRNTLALQLMAQGLYNHIPSNNKNSLDD</sequence>
<dbReference type="OrthoDB" id="6159439at2759"/>
<evidence type="ECO:0000313" key="12">
    <source>
        <dbReference type="EMBL" id="CAF1372207.1"/>
    </source>
</evidence>
<feature type="compositionally biased region" description="Low complexity" evidence="9">
    <location>
        <begin position="72"/>
        <end position="100"/>
    </location>
</feature>
<dbReference type="InterPro" id="IPR000047">
    <property type="entry name" value="HTH_motif"/>
</dbReference>
<dbReference type="PRINTS" id="PR00031">
    <property type="entry name" value="HTHREPRESSR"/>
</dbReference>
<reference evidence="12" key="1">
    <citation type="submission" date="2021-02" db="EMBL/GenBank/DDBJ databases">
        <authorList>
            <person name="Nowell W R."/>
        </authorList>
    </citation>
    <scope>NUCLEOTIDE SEQUENCE</scope>
</reference>
<dbReference type="InterPro" id="IPR001356">
    <property type="entry name" value="HD"/>
</dbReference>
<dbReference type="EMBL" id="CAJNRG010016247">
    <property type="protein sequence ID" value="CAF2195784.1"/>
    <property type="molecule type" value="Genomic_DNA"/>
</dbReference>
<gene>
    <name evidence="11" type="ORF">CJN711_LOCUS13323</name>
    <name evidence="12" type="ORF">KQP761_LOCUS8278</name>
    <name evidence="14" type="ORF">MBJ925_LOCUS22157</name>
    <name evidence="13" type="ORF">WKI299_LOCUS6458</name>
    <name evidence="15" type="ORF">XDN619_LOCUS32514</name>
</gene>
<dbReference type="PRINTS" id="PR00026">
    <property type="entry name" value="ENGRAILED"/>
</dbReference>
<keyword evidence="5 6" id="KW-0539">Nucleus</keyword>
<protein>
    <recommendedName>
        <fullName evidence="8">Homeobox protein engrailed-like</fullName>
    </recommendedName>
</protein>
<keyword evidence="3 6" id="KW-0238">DNA-binding</keyword>
<evidence type="ECO:0000313" key="11">
    <source>
        <dbReference type="EMBL" id="CAF1227479.1"/>
    </source>
</evidence>
<dbReference type="Pfam" id="PF10525">
    <property type="entry name" value="Engrail_1_C_sig"/>
    <property type="match status" value="1"/>
</dbReference>
<dbReference type="Proteomes" id="UP000663834">
    <property type="component" value="Unassembled WGS sequence"/>
</dbReference>
<evidence type="ECO:0000256" key="1">
    <source>
        <dbReference type="ARBA" id="ARBA00004123"/>
    </source>
</evidence>
<dbReference type="Pfam" id="PF00046">
    <property type="entry name" value="Homeodomain"/>
    <property type="match status" value="1"/>
</dbReference>
<evidence type="ECO:0000256" key="7">
    <source>
        <dbReference type="RuleBase" id="RU000682"/>
    </source>
</evidence>
<dbReference type="GO" id="GO:0030182">
    <property type="term" value="P:neuron differentiation"/>
    <property type="evidence" value="ECO:0007669"/>
    <property type="project" value="TreeGrafter"/>
</dbReference>
<comment type="subcellular location">
    <subcellularLocation>
        <location evidence="1 6 7">Nucleus</location>
    </subcellularLocation>
</comment>
<dbReference type="GO" id="GO:0000981">
    <property type="term" value="F:DNA-binding transcription factor activity, RNA polymerase II-specific"/>
    <property type="evidence" value="ECO:0007669"/>
    <property type="project" value="InterPro"/>
</dbReference>
<evidence type="ECO:0000313" key="13">
    <source>
        <dbReference type="EMBL" id="CAF2029810.1"/>
    </source>
</evidence>
<dbReference type="EMBL" id="CAJNRE010011291">
    <property type="protein sequence ID" value="CAF2100341.1"/>
    <property type="molecule type" value="Genomic_DNA"/>
</dbReference>
<evidence type="ECO:0000313" key="16">
    <source>
        <dbReference type="Proteomes" id="UP000663834"/>
    </source>
</evidence>
<dbReference type="PANTHER" id="PTHR24341">
    <property type="entry name" value="HOMEOBOX PROTEIN ENGRAILED"/>
    <property type="match status" value="1"/>
</dbReference>
<dbReference type="Proteomes" id="UP000663824">
    <property type="component" value="Unassembled WGS sequence"/>
</dbReference>
<comment type="similarity">
    <text evidence="8">Belongs to the Engrailed homeobox family.</text>
</comment>
<dbReference type="PANTHER" id="PTHR24341:SF6">
    <property type="entry name" value="HOMEOBOX PROTEIN INVECTED"/>
    <property type="match status" value="1"/>
</dbReference>
<dbReference type="EMBL" id="CAJNRF010001874">
    <property type="protein sequence ID" value="CAF2029810.1"/>
    <property type="molecule type" value="Genomic_DNA"/>
</dbReference>
<accession>A0A815J5B7</accession>
<feature type="compositionally biased region" description="Polar residues" evidence="9">
    <location>
        <begin position="61"/>
        <end position="71"/>
    </location>
</feature>
<dbReference type="AlphaFoldDB" id="A0A815J5B7"/>
<dbReference type="Gene3D" id="1.10.10.60">
    <property type="entry name" value="Homeodomain-like"/>
    <property type="match status" value="1"/>
</dbReference>
<dbReference type="SUPFAM" id="SSF46689">
    <property type="entry name" value="Homeodomain-like"/>
    <property type="match status" value="1"/>
</dbReference>
<evidence type="ECO:0000313" key="15">
    <source>
        <dbReference type="EMBL" id="CAF2195784.1"/>
    </source>
</evidence>
<dbReference type="InterPro" id="IPR020479">
    <property type="entry name" value="HD_metazoa"/>
</dbReference>
<dbReference type="EMBL" id="CAJNOW010003145">
    <property type="protein sequence ID" value="CAF1372207.1"/>
    <property type="molecule type" value="Genomic_DNA"/>
</dbReference>
<feature type="region of interest" description="Disordered" evidence="9">
    <location>
        <begin position="1"/>
        <end position="44"/>
    </location>
</feature>
<evidence type="ECO:0000313" key="14">
    <source>
        <dbReference type="EMBL" id="CAF2100341.1"/>
    </source>
</evidence>
<dbReference type="CDD" id="cd00086">
    <property type="entry name" value="homeodomain"/>
    <property type="match status" value="1"/>
</dbReference>
<organism evidence="12 16">
    <name type="scientific">Rotaria magnacalcarata</name>
    <dbReference type="NCBI Taxonomy" id="392030"/>
    <lineage>
        <taxon>Eukaryota</taxon>
        <taxon>Metazoa</taxon>
        <taxon>Spiralia</taxon>
        <taxon>Gnathifera</taxon>
        <taxon>Rotifera</taxon>
        <taxon>Eurotatoria</taxon>
        <taxon>Bdelloidea</taxon>
        <taxon>Philodinida</taxon>
        <taxon>Philodinidae</taxon>
        <taxon>Rotaria</taxon>
    </lineage>
</organism>
<dbReference type="InterPro" id="IPR017970">
    <property type="entry name" value="Homeobox_CS"/>
</dbReference>
<evidence type="ECO:0000256" key="8">
    <source>
        <dbReference type="RuleBase" id="RU510713"/>
    </source>
</evidence>
<evidence type="ECO:0000256" key="5">
    <source>
        <dbReference type="ARBA" id="ARBA00023242"/>
    </source>
</evidence>
<comment type="caution">
    <text evidence="12">The sequence shown here is derived from an EMBL/GenBank/DDBJ whole genome shotgun (WGS) entry which is preliminary data.</text>
</comment>
<evidence type="ECO:0000256" key="4">
    <source>
        <dbReference type="ARBA" id="ARBA00023155"/>
    </source>
</evidence>
<dbReference type="Proteomes" id="UP000663855">
    <property type="component" value="Unassembled WGS sequence"/>
</dbReference>
<dbReference type="PROSITE" id="PS00027">
    <property type="entry name" value="HOMEOBOX_1"/>
    <property type="match status" value="1"/>
</dbReference>
<dbReference type="InterPro" id="IPR000747">
    <property type="entry name" value="HD_engrailed"/>
</dbReference>
<evidence type="ECO:0000259" key="10">
    <source>
        <dbReference type="PROSITE" id="PS50071"/>
    </source>
</evidence>
<dbReference type="InterPro" id="IPR019737">
    <property type="entry name" value="Homeobox-engrailed_CS"/>
</dbReference>
<dbReference type="GO" id="GO:0005634">
    <property type="term" value="C:nucleus"/>
    <property type="evidence" value="ECO:0007669"/>
    <property type="project" value="UniProtKB-SubCell"/>
</dbReference>
<feature type="DNA-binding region" description="Homeobox" evidence="6">
    <location>
        <begin position="136"/>
        <end position="195"/>
    </location>
</feature>
<proteinExistence type="inferred from homology"/>
<keyword evidence="2" id="KW-0217">Developmental protein</keyword>
<evidence type="ECO:0000256" key="6">
    <source>
        <dbReference type="PROSITE-ProRule" id="PRU00108"/>
    </source>
</evidence>
<evidence type="ECO:0000256" key="3">
    <source>
        <dbReference type="ARBA" id="ARBA00023125"/>
    </source>
</evidence>
<feature type="domain" description="Homeobox" evidence="10">
    <location>
        <begin position="134"/>
        <end position="194"/>
    </location>
</feature>
<evidence type="ECO:0000256" key="9">
    <source>
        <dbReference type="SAM" id="MobiDB-lite"/>
    </source>
</evidence>
<keyword evidence="4 6" id="KW-0371">Homeobox</keyword>
<dbReference type="EMBL" id="CAJNOV010005842">
    <property type="protein sequence ID" value="CAF1227479.1"/>
    <property type="molecule type" value="Genomic_DNA"/>
</dbReference>
<dbReference type="PRINTS" id="PR00024">
    <property type="entry name" value="HOMEOBOX"/>
</dbReference>
<dbReference type="InterPro" id="IPR050720">
    <property type="entry name" value="Engrailed_Homeobox_TFs"/>
</dbReference>
<dbReference type="GO" id="GO:0000978">
    <property type="term" value="F:RNA polymerase II cis-regulatory region sequence-specific DNA binding"/>
    <property type="evidence" value="ECO:0007669"/>
    <property type="project" value="TreeGrafter"/>
</dbReference>
<evidence type="ECO:0000256" key="2">
    <source>
        <dbReference type="ARBA" id="ARBA00022473"/>
    </source>
</evidence>
<dbReference type="InterPro" id="IPR009057">
    <property type="entry name" value="Homeodomain-like_sf"/>
</dbReference>
<dbReference type="PROSITE" id="PS00033">
    <property type="entry name" value="ENGRAILED"/>
    <property type="match status" value="1"/>
</dbReference>
<dbReference type="PROSITE" id="PS50071">
    <property type="entry name" value="HOMEOBOX_2"/>
    <property type="match status" value="1"/>
</dbReference>